<feature type="transmembrane region" description="Helical" evidence="8">
    <location>
        <begin position="38"/>
        <end position="59"/>
    </location>
</feature>
<dbReference type="GO" id="GO:0005886">
    <property type="term" value="C:plasma membrane"/>
    <property type="evidence" value="ECO:0007669"/>
    <property type="project" value="UniProtKB-SubCell"/>
</dbReference>
<dbReference type="EMBL" id="LJZR01000017">
    <property type="protein sequence ID" value="KPQ34761.1"/>
    <property type="molecule type" value="Genomic_DNA"/>
</dbReference>
<keyword evidence="3" id="KW-0813">Transport</keyword>
<dbReference type="InterPro" id="IPR002781">
    <property type="entry name" value="TM_pro_TauE-like"/>
</dbReference>
<keyword evidence="4 8" id="KW-1003">Cell membrane</keyword>
<dbReference type="Proteomes" id="UP000050465">
    <property type="component" value="Unassembled WGS sequence"/>
</dbReference>
<keyword evidence="7 8" id="KW-0472">Membrane</keyword>
<comment type="similarity">
    <text evidence="2 8">Belongs to the 4-toluene sulfonate uptake permease (TSUP) (TC 2.A.102) family.</text>
</comment>
<gene>
    <name evidence="9" type="ORF">HLUCCA11_13620</name>
</gene>
<evidence type="ECO:0000256" key="3">
    <source>
        <dbReference type="ARBA" id="ARBA00022448"/>
    </source>
</evidence>
<comment type="subcellular location">
    <subcellularLocation>
        <location evidence="1 8">Cell membrane</location>
        <topology evidence="1 8">Multi-pass membrane protein</topology>
    </subcellularLocation>
</comment>
<evidence type="ECO:0000256" key="8">
    <source>
        <dbReference type="RuleBase" id="RU363041"/>
    </source>
</evidence>
<feature type="transmembrane region" description="Helical" evidence="8">
    <location>
        <begin position="221"/>
        <end position="239"/>
    </location>
</feature>
<evidence type="ECO:0000256" key="4">
    <source>
        <dbReference type="ARBA" id="ARBA00022475"/>
    </source>
</evidence>
<dbReference type="PANTHER" id="PTHR30269:SF37">
    <property type="entry name" value="MEMBRANE TRANSPORTER PROTEIN"/>
    <property type="match status" value="1"/>
</dbReference>
<evidence type="ECO:0000256" key="7">
    <source>
        <dbReference type="ARBA" id="ARBA00023136"/>
    </source>
</evidence>
<dbReference type="AlphaFoldDB" id="A0A0P8C0V3"/>
<organism evidence="9 10">
    <name type="scientific">Phormidesmis priestleyi Ana</name>
    <dbReference type="NCBI Taxonomy" id="1666911"/>
    <lineage>
        <taxon>Bacteria</taxon>
        <taxon>Bacillati</taxon>
        <taxon>Cyanobacteriota</taxon>
        <taxon>Cyanophyceae</taxon>
        <taxon>Leptolyngbyales</taxon>
        <taxon>Leptolyngbyaceae</taxon>
        <taxon>Phormidesmis</taxon>
    </lineage>
</organism>
<evidence type="ECO:0000256" key="6">
    <source>
        <dbReference type="ARBA" id="ARBA00022989"/>
    </source>
</evidence>
<feature type="transmembrane region" description="Helical" evidence="8">
    <location>
        <begin position="167"/>
        <end position="189"/>
    </location>
</feature>
<keyword evidence="5 8" id="KW-0812">Transmembrane</keyword>
<dbReference type="STRING" id="1666911.HLUCCA11_13620"/>
<evidence type="ECO:0000256" key="5">
    <source>
        <dbReference type="ARBA" id="ARBA00022692"/>
    </source>
</evidence>
<evidence type="ECO:0000256" key="1">
    <source>
        <dbReference type="ARBA" id="ARBA00004651"/>
    </source>
</evidence>
<feature type="transmembrane region" description="Helical" evidence="8">
    <location>
        <begin position="195"/>
        <end position="214"/>
    </location>
</feature>
<protein>
    <recommendedName>
        <fullName evidence="8">Probable membrane transporter protein</fullName>
    </recommendedName>
</protein>
<dbReference type="Pfam" id="PF01925">
    <property type="entry name" value="TauE"/>
    <property type="match status" value="1"/>
</dbReference>
<feature type="transmembrane region" description="Helical" evidence="8">
    <location>
        <begin position="96"/>
        <end position="115"/>
    </location>
</feature>
<name>A0A0P8C0V3_9CYAN</name>
<sequence>MGTEWLVGLGWVVLAGFTRGFAGFGSALILVPTLSLLFPPQSVVAAVILLEITAGAGLLPEALKKTQWPEVLPLVLSAVPMVPLGAHFLTLLEPVLMRRMIGGLILTFVLLLLLAGKRRFIPVSLPFTLGVGAISGVLTGLGGIGGPPVVLYEMSGDNLAAANRANFIVFFALTQGMALISFGLSGVLTAPVWQLFVQFVPALIVGLLLGRFCFRRVNERLFRRFVLSLLLGVSAVALLT</sequence>
<proteinExistence type="inferred from homology"/>
<dbReference type="PANTHER" id="PTHR30269">
    <property type="entry name" value="TRANSMEMBRANE PROTEIN YFCA"/>
    <property type="match status" value="1"/>
</dbReference>
<reference evidence="9 10" key="1">
    <citation type="submission" date="2015-09" db="EMBL/GenBank/DDBJ databases">
        <title>Identification and resolution of microdiversity through metagenomic sequencing of parallel consortia.</title>
        <authorList>
            <person name="Nelson W.C."/>
            <person name="Romine M.F."/>
            <person name="Lindemann S.R."/>
        </authorList>
    </citation>
    <scope>NUCLEOTIDE SEQUENCE [LARGE SCALE GENOMIC DNA]</scope>
    <source>
        <strain evidence="9">Ana</strain>
    </source>
</reference>
<evidence type="ECO:0000313" key="10">
    <source>
        <dbReference type="Proteomes" id="UP000050465"/>
    </source>
</evidence>
<evidence type="ECO:0000256" key="2">
    <source>
        <dbReference type="ARBA" id="ARBA00009142"/>
    </source>
</evidence>
<accession>A0A0P8C0V3</accession>
<dbReference type="InterPro" id="IPR052017">
    <property type="entry name" value="TSUP"/>
</dbReference>
<evidence type="ECO:0000313" key="9">
    <source>
        <dbReference type="EMBL" id="KPQ34761.1"/>
    </source>
</evidence>
<comment type="caution">
    <text evidence="9">The sequence shown here is derived from an EMBL/GenBank/DDBJ whole genome shotgun (WGS) entry which is preliminary data.</text>
</comment>
<keyword evidence="6 8" id="KW-1133">Transmembrane helix</keyword>
<feature type="transmembrane region" description="Helical" evidence="8">
    <location>
        <begin position="71"/>
        <end position="90"/>
    </location>
</feature>